<dbReference type="Proteomes" id="UP000233256">
    <property type="component" value="Unassembled WGS sequence"/>
</dbReference>
<organism evidence="2 3">
    <name type="scientific">Candidatus Wallbacteria bacterium HGW-Wallbacteria-1</name>
    <dbReference type="NCBI Taxonomy" id="2013854"/>
    <lineage>
        <taxon>Bacteria</taxon>
        <taxon>Candidatus Walliibacteriota</taxon>
    </lineage>
</organism>
<dbReference type="AlphaFoldDB" id="A0A2N1PMX8"/>
<keyword evidence="1" id="KW-0732">Signal</keyword>
<feature type="signal peptide" evidence="1">
    <location>
        <begin position="1"/>
        <end position="22"/>
    </location>
</feature>
<dbReference type="EMBL" id="PGXC01000014">
    <property type="protein sequence ID" value="PKK89667.1"/>
    <property type="molecule type" value="Genomic_DNA"/>
</dbReference>
<feature type="chain" id="PRO_5014910174" evidence="1">
    <location>
        <begin position="23"/>
        <end position="193"/>
    </location>
</feature>
<gene>
    <name evidence="2" type="ORF">CVV64_13405</name>
</gene>
<evidence type="ECO:0000256" key="1">
    <source>
        <dbReference type="SAM" id="SignalP"/>
    </source>
</evidence>
<reference evidence="2 3" key="1">
    <citation type="journal article" date="2017" name="ISME J.">
        <title>Potential for microbial H2 and metal transformations associated with novel bacteria and archaea in deep terrestrial subsurface sediments.</title>
        <authorList>
            <person name="Hernsdorf A.W."/>
            <person name="Amano Y."/>
            <person name="Miyakawa K."/>
            <person name="Ise K."/>
            <person name="Suzuki Y."/>
            <person name="Anantharaman K."/>
            <person name="Probst A."/>
            <person name="Burstein D."/>
            <person name="Thomas B.C."/>
            <person name="Banfield J.F."/>
        </authorList>
    </citation>
    <scope>NUCLEOTIDE SEQUENCE [LARGE SCALE GENOMIC DNA]</scope>
    <source>
        <strain evidence="2">HGW-Wallbacteria-1</strain>
    </source>
</reference>
<name>A0A2N1PMX8_9BACT</name>
<sequence length="193" mass="20610">MFFIPVMMVFMVVSFSAVSVQASSIPVADDEQLISGAHSVCIGTVQALNPVWVEDQAGRHIVTEVALQVEESLKGSLPSVINAAYLGGFIDGVGEVAGHAASFKPGERVLVFLNAPNAKGRRHVLEMVQGKFSIISDTATGREVVIRGDGESLKSVDGRISFIKSLSTAPESDQPRDLDEFRQKILNLAGKGE</sequence>
<evidence type="ECO:0000313" key="3">
    <source>
        <dbReference type="Proteomes" id="UP000233256"/>
    </source>
</evidence>
<protein>
    <submittedName>
        <fullName evidence="2">Uncharacterized protein</fullName>
    </submittedName>
</protein>
<accession>A0A2N1PMX8</accession>
<comment type="caution">
    <text evidence="2">The sequence shown here is derived from an EMBL/GenBank/DDBJ whole genome shotgun (WGS) entry which is preliminary data.</text>
</comment>
<evidence type="ECO:0000313" key="2">
    <source>
        <dbReference type="EMBL" id="PKK89667.1"/>
    </source>
</evidence>
<proteinExistence type="predicted"/>